<dbReference type="GO" id="GO:0009046">
    <property type="term" value="F:zinc D-Ala-D-Ala carboxypeptidase activity"/>
    <property type="evidence" value="ECO:0007669"/>
    <property type="project" value="UniProtKB-EC"/>
</dbReference>
<gene>
    <name evidence="1" type="ORF">NFRAN_2507</name>
</gene>
<keyword evidence="2" id="KW-1185">Reference proteome</keyword>
<keyword evidence="1" id="KW-0378">Hydrolase</keyword>
<proteinExistence type="predicted"/>
<sequence length="182" mass="19794">MNKIIKSKLLLLSLLIVSTVGLLSNFDTDLLAQTPSPEPDVGEQFAISLDPTDSIYNHTKVTHLGSKNISSSPYLVPEDRYIDEAIIKGVGNVTNNQTYIGTHLSGELIQGTGHGTITTQDGESIDWIVSGIGKPYDNGGWFFYDIMLFNSTQSESLAFLNNNIGLFKSLAGDEPDSLWLLG</sequence>
<keyword evidence="1" id="KW-0645">Protease</keyword>
<dbReference type="AlphaFoldDB" id="A0A484IF95"/>
<dbReference type="KEGG" id="nfn:NFRAN_2507"/>
<keyword evidence="1" id="KW-0121">Carboxypeptidase</keyword>
<dbReference type="EMBL" id="LR216287">
    <property type="protein sequence ID" value="VFJ14829.1"/>
    <property type="molecule type" value="Genomic_DNA"/>
</dbReference>
<accession>A0A484IF95</accession>
<dbReference type="Proteomes" id="UP000294299">
    <property type="component" value="Chromosome NFRAN"/>
</dbReference>
<evidence type="ECO:0000313" key="2">
    <source>
        <dbReference type="Proteomes" id="UP000294299"/>
    </source>
</evidence>
<organism evidence="1 2">
    <name type="scientific">Candidatus Nitrosocosmicus franklandianus</name>
    <dbReference type="NCBI Taxonomy" id="1798806"/>
    <lineage>
        <taxon>Archaea</taxon>
        <taxon>Nitrososphaerota</taxon>
        <taxon>Nitrososphaeria</taxon>
        <taxon>Nitrososphaerales</taxon>
        <taxon>Nitrososphaeraceae</taxon>
        <taxon>Candidatus Nitrosocosmicus</taxon>
    </lineage>
</organism>
<protein>
    <submittedName>
        <fullName evidence="1">Zinc D-Ala-D-Ala carboxypeptidase</fullName>
        <ecNumber evidence="1">3.4.17.14</ecNumber>
    </submittedName>
</protein>
<name>A0A484IF95_9ARCH</name>
<evidence type="ECO:0000313" key="1">
    <source>
        <dbReference type="EMBL" id="VFJ14829.1"/>
    </source>
</evidence>
<reference evidence="1 2" key="1">
    <citation type="submission" date="2019-02" db="EMBL/GenBank/DDBJ databases">
        <authorList>
            <person name="Lehtovirta-Morley E L."/>
        </authorList>
    </citation>
    <scope>NUCLEOTIDE SEQUENCE [LARGE SCALE GENOMIC DNA]</scope>
    <source>
        <strain evidence="1">NFRAN1</strain>
    </source>
</reference>
<dbReference type="EC" id="3.4.17.14" evidence="1"/>